<dbReference type="RefSeq" id="WP_344072138.1">
    <property type="nucleotide sequence ID" value="NZ_BAAAPL010000002.1"/>
</dbReference>
<evidence type="ECO:0008006" key="4">
    <source>
        <dbReference type="Google" id="ProtNLM"/>
    </source>
</evidence>
<dbReference type="PROSITE" id="PS00409">
    <property type="entry name" value="PROKAR_NTER_METHYL"/>
    <property type="match status" value="1"/>
</dbReference>
<dbReference type="InterPro" id="IPR045584">
    <property type="entry name" value="Pilin-like"/>
</dbReference>
<reference evidence="3" key="1">
    <citation type="journal article" date="2019" name="Int. J. Syst. Evol. Microbiol.">
        <title>The Global Catalogue of Microorganisms (GCM) 10K type strain sequencing project: providing services to taxonomists for standard genome sequencing and annotation.</title>
        <authorList>
            <consortium name="The Broad Institute Genomics Platform"/>
            <consortium name="The Broad Institute Genome Sequencing Center for Infectious Disease"/>
            <person name="Wu L."/>
            <person name="Ma J."/>
        </authorList>
    </citation>
    <scope>NUCLEOTIDE SEQUENCE [LARGE SCALE GENOMIC DNA]</scope>
    <source>
        <strain evidence="3">JCM 15577</strain>
    </source>
</reference>
<gene>
    <name evidence="2" type="ORF">GCM10009808_20010</name>
</gene>
<feature type="transmembrane region" description="Helical" evidence="1">
    <location>
        <begin position="23"/>
        <end position="48"/>
    </location>
</feature>
<keyword evidence="3" id="KW-1185">Reference proteome</keyword>
<keyword evidence="1" id="KW-1133">Transmembrane helix</keyword>
<evidence type="ECO:0000313" key="3">
    <source>
        <dbReference type="Proteomes" id="UP001501690"/>
    </source>
</evidence>
<protein>
    <recommendedName>
        <fullName evidence="4">Prepilin-type N-terminal cleavage/methylation domain-containing protein</fullName>
    </recommendedName>
</protein>
<dbReference type="Proteomes" id="UP001501690">
    <property type="component" value="Unassembled WGS sequence"/>
</dbReference>
<evidence type="ECO:0000256" key="1">
    <source>
        <dbReference type="SAM" id="Phobius"/>
    </source>
</evidence>
<name>A0ABP4UEG0_9MICO</name>
<comment type="caution">
    <text evidence="2">The sequence shown here is derived from an EMBL/GenBank/DDBJ whole genome shotgun (WGS) entry which is preliminary data.</text>
</comment>
<dbReference type="EMBL" id="BAAAPL010000002">
    <property type="protein sequence ID" value="GAA1702054.1"/>
    <property type="molecule type" value="Genomic_DNA"/>
</dbReference>
<keyword evidence="1" id="KW-0472">Membrane</keyword>
<sequence length="128" mass="13034">MRASLKHYTDALRRRRSENDESGFSLIELIVVVVILGVLAAIAVPVFLGLQGQAEQSAQDSIAGSAASEAASQIALFDGTPAATDIDLSTFADGVTVTLTPATGVTLSNYCVTVSGDAAEDSTSGPGC</sequence>
<accession>A0ABP4UEG0</accession>
<evidence type="ECO:0000313" key="2">
    <source>
        <dbReference type="EMBL" id="GAA1702054.1"/>
    </source>
</evidence>
<dbReference type="InterPro" id="IPR012902">
    <property type="entry name" value="N_methyl_site"/>
</dbReference>
<dbReference type="Gene3D" id="3.30.700.10">
    <property type="entry name" value="Glycoprotein, Type 4 Pilin"/>
    <property type="match status" value="1"/>
</dbReference>
<dbReference type="NCBIfam" id="TIGR02532">
    <property type="entry name" value="IV_pilin_GFxxxE"/>
    <property type="match status" value="1"/>
</dbReference>
<keyword evidence="1" id="KW-0812">Transmembrane</keyword>
<organism evidence="2 3">
    <name type="scientific">Microbacterium sediminicola</name>
    <dbReference type="NCBI Taxonomy" id="415210"/>
    <lineage>
        <taxon>Bacteria</taxon>
        <taxon>Bacillati</taxon>
        <taxon>Actinomycetota</taxon>
        <taxon>Actinomycetes</taxon>
        <taxon>Micrococcales</taxon>
        <taxon>Microbacteriaceae</taxon>
        <taxon>Microbacterium</taxon>
    </lineage>
</organism>
<dbReference type="Pfam" id="PF07963">
    <property type="entry name" value="N_methyl"/>
    <property type="match status" value="1"/>
</dbReference>
<proteinExistence type="predicted"/>
<dbReference type="SUPFAM" id="SSF54523">
    <property type="entry name" value="Pili subunits"/>
    <property type="match status" value="1"/>
</dbReference>